<dbReference type="SUPFAM" id="SSF55874">
    <property type="entry name" value="ATPase domain of HSP90 chaperone/DNA topoisomerase II/histidine kinase"/>
    <property type="match status" value="1"/>
</dbReference>
<feature type="domain" description="Histidine kinase" evidence="6">
    <location>
        <begin position="82"/>
        <end position="308"/>
    </location>
</feature>
<evidence type="ECO:0000313" key="8">
    <source>
        <dbReference type="Proteomes" id="UP000032452"/>
    </source>
</evidence>
<dbReference type="RefSeq" id="WP_045052738.1">
    <property type="nucleotide sequence ID" value="NZ_CAWMDP010000017.1"/>
</dbReference>
<reference evidence="7 8" key="1">
    <citation type="submission" date="2015-02" db="EMBL/GenBank/DDBJ databases">
        <title>Draft genome of a novel marine cyanobacterium (Chroococcales) isolated from South Atlantic Ocean.</title>
        <authorList>
            <person name="Rigonato J."/>
            <person name="Alvarenga D.O."/>
            <person name="Branco L.H."/>
            <person name="Varani A.M."/>
            <person name="Brandini F.P."/>
            <person name="Fiore M.F."/>
        </authorList>
    </citation>
    <scope>NUCLEOTIDE SEQUENCE [LARGE SCALE GENOMIC DNA]</scope>
    <source>
        <strain evidence="7 8">CENA595</strain>
    </source>
</reference>
<organism evidence="7 8">
    <name type="scientific">Aliterella atlantica CENA595</name>
    <dbReference type="NCBI Taxonomy" id="1618023"/>
    <lineage>
        <taxon>Bacteria</taxon>
        <taxon>Bacillati</taxon>
        <taxon>Cyanobacteriota</taxon>
        <taxon>Cyanophyceae</taxon>
        <taxon>Chroococcidiopsidales</taxon>
        <taxon>Aliterellaceae</taxon>
        <taxon>Aliterella</taxon>
    </lineage>
</organism>
<dbReference type="InterPro" id="IPR003661">
    <property type="entry name" value="HisK_dim/P_dom"/>
</dbReference>
<sequence>MNLTNWIYLAIGLGLGFASRALLNKSKPVLPPSVAHLDKNQAQQLPAQVLNDESLATELKHSQLAYLMAQQMSQFKGGFLARTSHELRSPLNSLIGLHQLILSDLCDDPAEERKFVSQAHQSALQLLKLMDEVLNVSRIEHGTNKLEIQPLQLSFVLDEVYNITYMMAANRNYRLQLTAPNAEIYILADPRWFRQAILNLIDAAISYMDEGNIYISAQAMPENNLAYIWLDVPVAASTWNEPVDLMQSAPFTTKKADLLTEVPAKSLPGLTLLLSQTLLEVMHGNCEILPVPTDDAATRIQIAIPLLIPETTSLD</sequence>
<keyword evidence="4" id="KW-0418">Kinase</keyword>
<dbReference type="SUPFAM" id="SSF47384">
    <property type="entry name" value="Homodimeric domain of signal transducing histidine kinase"/>
    <property type="match status" value="1"/>
</dbReference>
<evidence type="ECO:0000256" key="5">
    <source>
        <dbReference type="ARBA" id="ARBA00023012"/>
    </source>
</evidence>
<dbReference type="Pfam" id="PF00512">
    <property type="entry name" value="HisKA"/>
    <property type="match status" value="1"/>
</dbReference>
<keyword evidence="5" id="KW-0902">Two-component regulatory system</keyword>
<evidence type="ECO:0000256" key="4">
    <source>
        <dbReference type="ARBA" id="ARBA00022777"/>
    </source>
</evidence>
<keyword evidence="3" id="KW-0808">Transferase</keyword>
<name>A0A0D8ZXA0_9CYAN</name>
<evidence type="ECO:0000259" key="6">
    <source>
        <dbReference type="PROSITE" id="PS50109"/>
    </source>
</evidence>
<dbReference type="EMBL" id="JYON01000001">
    <property type="protein sequence ID" value="KJH73393.1"/>
    <property type="molecule type" value="Genomic_DNA"/>
</dbReference>
<comment type="caution">
    <text evidence="7">The sequence shown here is derived from an EMBL/GenBank/DDBJ whole genome shotgun (WGS) entry which is preliminary data.</text>
</comment>
<dbReference type="PANTHER" id="PTHR43711:SF26">
    <property type="entry name" value="SENSOR HISTIDINE KINASE RCSC"/>
    <property type="match status" value="1"/>
</dbReference>
<dbReference type="InterPro" id="IPR036097">
    <property type="entry name" value="HisK_dim/P_sf"/>
</dbReference>
<dbReference type="InterPro" id="IPR036890">
    <property type="entry name" value="HATPase_C_sf"/>
</dbReference>
<gene>
    <name evidence="7" type="ORF">UH38_01020</name>
</gene>
<evidence type="ECO:0000256" key="2">
    <source>
        <dbReference type="ARBA" id="ARBA00012438"/>
    </source>
</evidence>
<dbReference type="SMART" id="SM00388">
    <property type="entry name" value="HisKA"/>
    <property type="match status" value="1"/>
</dbReference>
<dbReference type="Proteomes" id="UP000032452">
    <property type="component" value="Unassembled WGS sequence"/>
</dbReference>
<dbReference type="AlphaFoldDB" id="A0A0D8ZXA0"/>
<evidence type="ECO:0000256" key="3">
    <source>
        <dbReference type="ARBA" id="ARBA00022679"/>
    </source>
</evidence>
<dbReference type="PROSITE" id="PS50109">
    <property type="entry name" value="HIS_KIN"/>
    <property type="match status" value="1"/>
</dbReference>
<dbReference type="Gene3D" id="1.10.287.130">
    <property type="match status" value="1"/>
</dbReference>
<comment type="catalytic activity">
    <reaction evidence="1">
        <text>ATP + protein L-histidine = ADP + protein N-phospho-L-histidine.</text>
        <dbReference type="EC" id="2.7.13.3"/>
    </reaction>
</comment>
<evidence type="ECO:0000256" key="1">
    <source>
        <dbReference type="ARBA" id="ARBA00000085"/>
    </source>
</evidence>
<dbReference type="CDD" id="cd00082">
    <property type="entry name" value="HisKA"/>
    <property type="match status" value="1"/>
</dbReference>
<protein>
    <recommendedName>
        <fullName evidence="2">histidine kinase</fullName>
        <ecNumber evidence="2">2.7.13.3</ecNumber>
    </recommendedName>
</protein>
<accession>A0A0D8ZXA0</accession>
<dbReference type="GO" id="GO:0000155">
    <property type="term" value="F:phosphorelay sensor kinase activity"/>
    <property type="evidence" value="ECO:0007669"/>
    <property type="project" value="InterPro"/>
</dbReference>
<dbReference type="EC" id="2.7.13.3" evidence="2"/>
<dbReference type="InterPro" id="IPR050736">
    <property type="entry name" value="Sensor_HK_Regulatory"/>
</dbReference>
<dbReference type="STRING" id="1618023.UH38_01020"/>
<proteinExistence type="predicted"/>
<evidence type="ECO:0000313" key="7">
    <source>
        <dbReference type="EMBL" id="KJH73393.1"/>
    </source>
</evidence>
<dbReference type="InterPro" id="IPR005467">
    <property type="entry name" value="His_kinase_dom"/>
</dbReference>
<dbReference type="OrthoDB" id="505938at2"/>
<dbReference type="Gene3D" id="3.30.565.10">
    <property type="entry name" value="Histidine kinase-like ATPase, C-terminal domain"/>
    <property type="match status" value="1"/>
</dbReference>
<keyword evidence="8" id="KW-1185">Reference proteome</keyword>
<dbReference type="PANTHER" id="PTHR43711">
    <property type="entry name" value="TWO-COMPONENT HISTIDINE KINASE"/>
    <property type="match status" value="1"/>
</dbReference>